<dbReference type="AlphaFoldDB" id="A0AB34J604"/>
<organism evidence="6 7">
    <name type="scientific">Prymnesium parvum</name>
    <name type="common">Toxic golden alga</name>
    <dbReference type="NCBI Taxonomy" id="97485"/>
    <lineage>
        <taxon>Eukaryota</taxon>
        <taxon>Haptista</taxon>
        <taxon>Haptophyta</taxon>
        <taxon>Prymnesiophyceae</taxon>
        <taxon>Prymnesiales</taxon>
        <taxon>Prymnesiaceae</taxon>
        <taxon>Prymnesium</taxon>
    </lineage>
</organism>
<dbReference type="PANTHER" id="PTHR23112:SF0">
    <property type="entry name" value="TRANSMEMBRANE PROTEIN 116"/>
    <property type="match status" value="1"/>
</dbReference>
<dbReference type="GO" id="GO:0007189">
    <property type="term" value="P:adenylate cyclase-activating G protein-coupled receptor signaling pathway"/>
    <property type="evidence" value="ECO:0007669"/>
    <property type="project" value="TreeGrafter"/>
</dbReference>
<dbReference type="EMBL" id="JBGBPQ010000013">
    <property type="protein sequence ID" value="KAL1512250.1"/>
    <property type="molecule type" value="Genomic_DNA"/>
</dbReference>
<feature type="transmembrane region" description="Helical" evidence="5">
    <location>
        <begin position="101"/>
        <end position="121"/>
    </location>
</feature>
<feature type="transmembrane region" description="Helical" evidence="5">
    <location>
        <begin position="183"/>
        <end position="203"/>
    </location>
</feature>
<evidence type="ECO:0000313" key="6">
    <source>
        <dbReference type="EMBL" id="KAL1512250.1"/>
    </source>
</evidence>
<evidence type="ECO:0000256" key="2">
    <source>
        <dbReference type="ARBA" id="ARBA00022692"/>
    </source>
</evidence>
<dbReference type="GO" id="GO:0004930">
    <property type="term" value="F:G protein-coupled receptor activity"/>
    <property type="evidence" value="ECO:0007669"/>
    <property type="project" value="TreeGrafter"/>
</dbReference>
<reference evidence="6 7" key="1">
    <citation type="journal article" date="2024" name="Science">
        <title>Giant polyketide synthase enzymes in the biosynthesis of giant marine polyether toxins.</title>
        <authorList>
            <person name="Fallon T.R."/>
            <person name="Shende V.V."/>
            <person name="Wierzbicki I.H."/>
            <person name="Pendleton A.L."/>
            <person name="Watervoot N.F."/>
            <person name="Auber R.P."/>
            <person name="Gonzalez D.J."/>
            <person name="Wisecaver J.H."/>
            <person name="Moore B.S."/>
        </authorList>
    </citation>
    <scope>NUCLEOTIDE SEQUENCE [LARGE SCALE GENOMIC DNA]</scope>
    <source>
        <strain evidence="6 7">12B1</strain>
    </source>
</reference>
<protein>
    <recommendedName>
        <fullName evidence="8">G-protein coupled receptors family 2 profile 2 domain-containing protein</fullName>
    </recommendedName>
</protein>
<feature type="transmembrane region" description="Helical" evidence="5">
    <location>
        <begin position="141"/>
        <end position="163"/>
    </location>
</feature>
<keyword evidence="2 5" id="KW-0812">Transmembrane</keyword>
<dbReference type="GO" id="GO:0005886">
    <property type="term" value="C:plasma membrane"/>
    <property type="evidence" value="ECO:0007669"/>
    <property type="project" value="TreeGrafter"/>
</dbReference>
<sequence length="253" mass="28022">MPGAAVWYDHVEPSAPPVGATPGQLDQRLARDWWLVLAASLSLSADAAVIVATACALNLRRAQPMRILMYFAISDVLSQAVLLLAILVGPLHGEMCTAEAAISWWAIWTSWLWLCCFAFVVQTRFYQPAHSVLTSRRIQWIMVACWAGPLVVSIAAAFGGAFAPRDELPVCSLVRNVWIRASAHGASTLIVLYNAYAFVRVLIYVRRTLNMARGVLPEEEQAAIQVHSQPLTFLANLRHLSNVWLQLTFAIVW</sequence>
<proteinExistence type="predicted"/>
<dbReference type="PANTHER" id="PTHR23112">
    <property type="entry name" value="G PROTEIN-COUPLED RECEPTOR 157-RELATED"/>
    <property type="match status" value="1"/>
</dbReference>
<evidence type="ECO:0000256" key="3">
    <source>
        <dbReference type="ARBA" id="ARBA00022989"/>
    </source>
</evidence>
<comment type="caution">
    <text evidence="6">The sequence shown here is derived from an EMBL/GenBank/DDBJ whole genome shotgun (WGS) entry which is preliminary data.</text>
</comment>
<keyword evidence="4 5" id="KW-0472">Membrane</keyword>
<keyword evidence="3 5" id="KW-1133">Transmembrane helix</keyword>
<evidence type="ECO:0000256" key="1">
    <source>
        <dbReference type="ARBA" id="ARBA00004141"/>
    </source>
</evidence>
<evidence type="ECO:0000256" key="4">
    <source>
        <dbReference type="ARBA" id="ARBA00023136"/>
    </source>
</evidence>
<keyword evidence="7" id="KW-1185">Reference proteome</keyword>
<comment type="subcellular location">
    <subcellularLocation>
        <location evidence="1">Membrane</location>
        <topology evidence="1">Multi-pass membrane protein</topology>
    </subcellularLocation>
</comment>
<gene>
    <name evidence="6" type="ORF">AB1Y20_005512</name>
</gene>
<feature type="transmembrane region" description="Helical" evidence="5">
    <location>
        <begin position="33"/>
        <end position="55"/>
    </location>
</feature>
<dbReference type="Gene3D" id="1.20.1070.10">
    <property type="entry name" value="Rhodopsin 7-helix transmembrane proteins"/>
    <property type="match status" value="1"/>
</dbReference>
<evidence type="ECO:0000313" key="7">
    <source>
        <dbReference type="Proteomes" id="UP001515480"/>
    </source>
</evidence>
<evidence type="ECO:0008006" key="8">
    <source>
        <dbReference type="Google" id="ProtNLM"/>
    </source>
</evidence>
<dbReference type="Proteomes" id="UP001515480">
    <property type="component" value="Unassembled WGS sequence"/>
</dbReference>
<name>A0AB34J604_PRYPA</name>
<evidence type="ECO:0000256" key="5">
    <source>
        <dbReference type="SAM" id="Phobius"/>
    </source>
</evidence>
<accession>A0AB34J604</accession>
<feature type="transmembrane region" description="Helical" evidence="5">
    <location>
        <begin position="67"/>
        <end position="89"/>
    </location>
</feature>